<proteinExistence type="predicted"/>
<dbReference type="Proteomes" id="UP000499080">
    <property type="component" value="Unassembled WGS sequence"/>
</dbReference>
<reference evidence="1 2" key="1">
    <citation type="journal article" date="2019" name="Sci. Rep.">
        <title>Orb-weaving spider Araneus ventricosus genome elucidates the spidroin gene catalogue.</title>
        <authorList>
            <person name="Kono N."/>
            <person name="Nakamura H."/>
            <person name="Ohtoshi R."/>
            <person name="Moran D.A.P."/>
            <person name="Shinohara A."/>
            <person name="Yoshida Y."/>
            <person name="Fujiwara M."/>
            <person name="Mori M."/>
            <person name="Tomita M."/>
            <person name="Arakawa K."/>
        </authorList>
    </citation>
    <scope>NUCLEOTIDE SEQUENCE [LARGE SCALE GENOMIC DNA]</scope>
</reference>
<protein>
    <submittedName>
        <fullName evidence="1">Uncharacterized protein</fullName>
    </submittedName>
</protein>
<comment type="caution">
    <text evidence="1">The sequence shown here is derived from an EMBL/GenBank/DDBJ whole genome shotgun (WGS) entry which is preliminary data.</text>
</comment>
<evidence type="ECO:0000313" key="2">
    <source>
        <dbReference type="Proteomes" id="UP000499080"/>
    </source>
</evidence>
<organism evidence="1 2">
    <name type="scientific">Araneus ventricosus</name>
    <name type="common">Orbweaver spider</name>
    <name type="synonym">Epeira ventricosa</name>
    <dbReference type="NCBI Taxonomy" id="182803"/>
    <lineage>
        <taxon>Eukaryota</taxon>
        <taxon>Metazoa</taxon>
        <taxon>Ecdysozoa</taxon>
        <taxon>Arthropoda</taxon>
        <taxon>Chelicerata</taxon>
        <taxon>Arachnida</taxon>
        <taxon>Araneae</taxon>
        <taxon>Araneomorphae</taxon>
        <taxon>Entelegynae</taxon>
        <taxon>Araneoidea</taxon>
        <taxon>Araneidae</taxon>
        <taxon>Araneus</taxon>
    </lineage>
</organism>
<dbReference type="OrthoDB" id="6437518at2759"/>
<sequence length="99" mass="11083">MLFGTDGIQWICHPQGTRFEPKYQIPTMKHGGGNVMVRLGLGPLRRIQESWISFSINTSLRTPCNRIHLILLVVASFSNRIMIRSTDPSTSRTGSPAVM</sequence>
<gene>
    <name evidence="1" type="ORF">AVEN_224617_1</name>
</gene>
<keyword evidence="2" id="KW-1185">Reference proteome</keyword>
<dbReference type="AlphaFoldDB" id="A0A4Y2KIZ2"/>
<evidence type="ECO:0000313" key="1">
    <source>
        <dbReference type="EMBL" id="GBN01517.1"/>
    </source>
</evidence>
<accession>A0A4Y2KIZ2</accession>
<name>A0A4Y2KIZ2_ARAVE</name>
<dbReference type="EMBL" id="BGPR01114626">
    <property type="protein sequence ID" value="GBN01517.1"/>
    <property type="molecule type" value="Genomic_DNA"/>
</dbReference>